<keyword evidence="8" id="KW-1185">Reference proteome</keyword>
<dbReference type="InterPro" id="IPR020846">
    <property type="entry name" value="MFS_dom"/>
</dbReference>
<proteinExistence type="predicted"/>
<feature type="transmembrane region" description="Helical" evidence="5">
    <location>
        <begin position="54"/>
        <end position="74"/>
    </location>
</feature>
<dbReference type="InterPro" id="IPR011701">
    <property type="entry name" value="MFS"/>
</dbReference>
<feature type="transmembrane region" description="Helical" evidence="5">
    <location>
        <begin position="362"/>
        <end position="387"/>
    </location>
</feature>
<gene>
    <name evidence="7" type="ORF">Ssi02_24900</name>
</gene>
<feature type="transmembrane region" description="Helical" evidence="5">
    <location>
        <begin position="241"/>
        <end position="261"/>
    </location>
</feature>
<keyword evidence="4 5" id="KW-0472">Membrane</keyword>
<feature type="transmembrane region" description="Helical" evidence="5">
    <location>
        <begin position="21"/>
        <end position="42"/>
    </location>
</feature>
<feature type="transmembrane region" description="Helical" evidence="5">
    <location>
        <begin position="408"/>
        <end position="424"/>
    </location>
</feature>
<evidence type="ECO:0000259" key="6">
    <source>
        <dbReference type="PROSITE" id="PS50850"/>
    </source>
</evidence>
<feature type="transmembrane region" description="Helical" evidence="5">
    <location>
        <begin position="145"/>
        <end position="163"/>
    </location>
</feature>
<sequence>MTSPPGEDVEITSVFAPRYRALAVGLVAIMTLVAFEYLAVATAMPKVAADLDGYALYGLAFSGALAAGVVATVVGGRWSDLRGPLAPLWSGVAGFLIGLVIAGFAHNMETLLLGRLFQGFGGGLFQVSLYVLVSRVYPPSLHPRVFSLFAVAWVMPSMIGPGITGTVVDQAGWRWVFLGVAAIAIPGALLAFWGMGRGEIVSRLRGGQGTPAPGLARRVGWAVVTAAGAALMQYGSGQKGAGLALAAVGLLLLAVALPRLLPPGTLRAARGLPTVVALRGLAAGSFIAAEVLVPVMLIDGRGMSTTAAGFALTGGAVSWSLASWLQGRHTYPRLLMLRGGSALIAVSIALIGLVVFDGMPVAVAYAAWVIGGFGMGLVYPTLSVLVLELSRPGEQGHNSSALQVGEQVFTVVTVALTGALFTALESGFLYSFGVAALVALAAVVIAPRFAQSTATGTMVKTEV</sequence>
<feature type="transmembrane region" description="Helical" evidence="5">
    <location>
        <begin position="112"/>
        <end position="133"/>
    </location>
</feature>
<feature type="transmembrane region" description="Helical" evidence="5">
    <location>
        <begin position="273"/>
        <end position="297"/>
    </location>
</feature>
<feature type="transmembrane region" description="Helical" evidence="5">
    <location>
        <begin position="430"/>
        <end position="450"/>
    </location>
</feature>
<name>A0A919RI44_9ACTN</name>
<accession>A0A919RI44</accession>
<dbReference type="GO" id="GO:0005886">
    <property type="term" value="C:plasma membrane"/>
    <property type="evidence" value="ECO:0007669"/>
    <property type="project" value="UniProtKB-SubCell"/>
</dbReference>
<dbReference type="Proteomes" id="UP000606172">
    <property type="component" value="Unassembled WGS sequence"/>
</dbReference>
<evidence type="ECO:0000313" key="8">
    <source>
        <dbReference type="Proteomes" id="UP000606172"/>
    </source>
</evidence>
<feature type="transmembrane region" description="Helical" evidence="5">
    <location>
        <begin position="215"/>
        <end position="235"/>
    </location>
</feature>
<protein>
    <submittedName>
        <fullName evidence="7">MFS transporter</fullName>
    </submittedName>
</protein>
<keyword evidence="3 5" id="KW-1133">Transmembrane helix</keyword>
<evidence type="ECO:0000256" key="4">
    <source>
        <dbReference type="ARBA" id="ARBA00023136"/>
    </source>
</evidence>
<feature type="transmembrane region" description="Helical" evidence="5">
    <location>
        <begin position="175"/>
        <end position="194"/>
    </location>
</feature>
<feature type="transmembrane region" description="Helical" evidence="5">
    <location>
        <begin position="334"/>
        <end position="356"/>
    </location>
</feature>
<organism evidence="7 8">
    <name type="scientific">Sinosporangium siamense</name>
    <dbReference type="NCBI Taxonomy" id="1367973"/>
    <lineage>
        <taxon>Bacteria</taxon>
        <taxon>Bacillati</taxon>
        <taxon>Actinomycetota</taxon>
        <taxon>Actinomycetes</taxon>
        <taxon>Streptosporangiales</taxon>
        <taxon>Streptosporangiaceae</taxon>
        <taxon>Sinosporangium</taxon>
    </lineage>
</organism>
<reference evidence="7" key="1">
    <citation type="submission" date="2021-01" db="EMBL/GenBank/DDBJ databases">
        <title>Whole genome shotgun sequence of Sinosporangium siamense NBRC 109515.</title>
        <authorList>
            <person name="Komaki H."/>
            <person name="Tamura T."/>
        </authorList>
    </citation>
    <scope>NUCLEOTIDE SEQUENCE</scope>
    <source>
        <strain evidence="7">NBRC 109515</strain>
    </source>
</reference>
<dbReference type="Pfam" id="PF07690">
    <property type="entry name" value="MFS_1"/>
    <property type="match status" value="1"/>
</dbReference>
<dbReference type="InterPro" id="IPR036259">
    <property type="entry name" value="MFS_trans_sf"/>
</dbReference>
<dbReference type="GO" id="GO:0022857">
    <property type="term" value="F:transmembrane transporter activity"/>
    <property type="evidence" value="ECO:0007669"/>
    <property type="project" value="InterPro"/>
</dbReference>
<dbReference type="PANTHER" id="PTHR23501:SF154">
    <property type="entry name" value="MULTIDRUG-EFFLUX TRANSPORTER RV1634-RELATED"/>
    <property type="match status" value="1"/>
</dbReference>
<evidence type="ECO:0000256" key="3">
    <source>
        <dbReference type="ARBA" id="ARBA00022989"/>
    </source>
</evidence>
<feature type="transmembrane region" description="Helical" evidence="5">
    <location>
        <begin position="86"/>
        <end position="106"/>
    </location>
</feature>
<dbReference type="Gene3D" id="1.20.1250.20">
    <property type="entry name" value="MFS general substrate transporter like domains"/>
    <property type="match status" value="2"/>
</dbReference>
<comment type="subcellular location">
    <subcellularLocation>
        <location evidence="1">Cell membrane</location>
        <topology evidence="1">Multi-pass membrane protein</topology>
    </subcellularLocation>
</comment>
<evidence type="ECO:0000256" key="1">
    <source>
        <dbReference type="ARBA" id="ARBA00004651"/>
    </source>
</evidence>
<dbReference type="SUPFAM" id="SSF103473">
    <property type="entry name" value="MFS general substrate transporter"/>
    <property type="match status" value="1"/>
</dbReference>
<evidence type="ECO:0000256" key="5">
    <source>
        <dbReference type="SAM" id="Phobius"/>
    </source>
</evidence>
<evidence type="ECO:0000256" key="2">
    <source>
        <dbReference type="ARBA" id="ARBA00022692"/>
    </source>
</evidence>
<feature type="domain" description="Major facilitator superfamily (MFS) profile" evidence="6">
    <location>
        <begin position="22"/>
        <end position="454"/>
    </location>
</feature>
<dbReference type="EMBL" id="BOOW01000014">
    <property type="protein sequence ID" value="GII92259.1"/>
    <property type="molecule type" value="Genomic_DNA"/>
</dbReference>
<dbReference type="PROSITE" id="PS50850">
    <property type="entry name" value="MFS"/>
    <property type="match status" value="1"/>
</dbReference>
<dbReference type="PANTHER" id="PTHR23501">
    <property type="entry name" value="MAJOR FACILITATOR SUPERFAMILY"/>
    <property type="match status" value="1"/>
</dbReference>
<keyword evidence="2 5" id="KW-0812">Transmembrane</keyword>
<feature type="transmembrane region" description="Helical" evidence="5">
    <location>
        <begin position="303"/>
        <end position="322"/>
    </location>
</feature>
<dbReference type="AlphaFoldDB" id="A0A919RI44"/>
<evidence type="ECO:0000313" key="7">
    <source>
        <dbReference type="EMBL" id="GII92259.1"/>
    </source>
</evidence>
<dbReference type="RefSeq" id="WP_239128834.1">
    <property type="nucleotide sequence ID" value="NZ_BOOW01000014.1"/>
</dbReference>
<comment type="caution">
    <text evidence="7">The sequence shown here is derived from an EMBL/GenBank/DDBJ whole genome shotgun (WGS) entry which is preliminary data.</text>
</comment>